<dbReference type="PANTHER" id="PTHR24249">
    <property type="entry name" value="HISTAMINE RECEPTOR-RELATED G-PROTEIN COUPLED RECEPTOR"/>
    <property type="match status" value="1"/>
</dbReference>
<reference evidence="12" key="3">
    <citation type="submission" date="2025-09" db="UniProtKB">
        <authorList>
            <consortium name="Ensembl"/>
        </authorList>
    </citation>
    <scope>IDENTIFICATION</scope>
</reference>
<dbReference type="PROSITE" id="PS50262">
    <property type="entry name" value="G_PROTEIN_RECEP_F1_2"/>
    <property type="match status" value="1"/>
</dbReference>
<feature type="transmembrane region" description="Helical" evidence="10">
    <location>
        <begin position="193"/>
        <end position="213"/>
    </location>
</feature>
<dbReference type="InterPro" id="IPR017452">
    <property type="entry name" value="GPCR_Rhodpsn_7TM"/>
</dbReference>
<reference evidence="12 13" key="1">
    <citation type="submission" date="2020-06" db="EMBL/GenBank/DDBJ databases">
        <authorList>
            <consortium name="Wellcome Sanger Institute Data Sharing"/>
        </authorList>
    </citation>
    <scope>NUCLEOTIDE SEQUENCE [LARGE SCALE GENOMIC DNA]</scope>
</reference>
<keyword evidence="2" id="KW-1003">Cell membrane</keyword>
<dbReference type="Ensembl" id="ENSDCDT00010046521.1">
    <property type="protein sequence ID" value="ENSDCDP00010037013.1"/>
    <property type="gene ID" value="ENSDCDG00010024162.1"/>
</dbReference>
<feature type="transmembrane region" description="Helical" evidence="10">
    <location>
        <begin position="283"/>
        <end position="305"/>
    </location>
</feature>
<keyword evidence="8 9" id="KW-0807">Transducer</keyword>
<evidence type="ECO:0000313" key="12">
    <source>
        <dbReference type="Ensembl" id="ENSDCDP00010037013.1"/>
    </source>
</evidence>
<evidence type="ECO:0000259" key="11">
    <source>
        <dbReference type="PROSITE" id="PS50262"/>
    </source>
</evidence>
<dbReference type="GeneID" id="114803053"/>
<keyword evidence="3 9" id="KW-0812">Transmembrane</keyword>
<dbReference type="PRINTS" id="PR00237">
    <property type="entry name" value="GPCRRHODOPSN"/>
</dbReference>
<feature type="transmembrane region" description="Helical" evidence="10">
    <location>
        <begin position="246"/>
        <end position="263"/>
    </location>
</feature>
<evidence type="ECO:0000256" key="3">
    <source>
        <dbReference type="ARBA" id="ARBA00022692"/>
    </source>
</evidence>
<dbReference type="Pfam" id="PF00001">
    <property type="entry name" value="7tm_1"/>
    <property type="match status" value="1"/>
</dbReference>
<feature type="transmembrane region" description="Helical" evidence="10">
    <location>
        <begin position="29"/>
        <end position="53"/>
    </location>
</feature>
<evidence type="ECO:0000256" key="7">
    <source>
        <dbReference type="ARBA" id="ARBA00023170"/>
    </source>
</evidence>
<name>A0AAY4CV52_9TELE</name>
<organism evidence="12 13">
    <name type="scientific">Denticeps clupeoides</name>
    <name type="common">denticle herring</name>
    <dbReference type="NCBI Taxonomy" id="299321"/>
    <lineage>
        <taxon>Eukaryota</taxon>
        <taxon>Metazoa</taxon>
        <taxon>Chordata</taxon>
        <taxon>Craniata</taxon>
        <taxon>Vertebrata</taxon>
        <taxon>Euteleostomi</taxon>
        <taxon>Actinopterygii</taxon>
        <taxon>Neopterygii</taxon>
        <taxon>Teleostei</taxon>
        <taxon>Clupei</taxon>
        <taxon>Clupeiformes</taxon>
        <taxon>Denticipitoidei</taxon>
        <taxon>Denticipitidae</taxon>
        <taxon>Denticeps</taxon>
    </lineage>
</organism>
<dbReference type="RefSeq" id="XP_028858159.1">
    <property type="nucleotide sequence ID" value="XM_029002326.1"/>
</dbReference>
<evidence type="ECO:0000256" key="9">
    <source>
        <dbReference type="RuleBase" id="RU000688"/>
    </source>
</evidence>
<evidence type="ECO:0000256" key="6">
    <source>
        <dbReference type="ARBA" id="ARBA00023136"/>
    </source>
</evidence>
<dbReference type="GO" id="GO:0005886">
    <property type="term" value="C:plasma membrane"/>
    <property type="evidence" value="ECO:0007669"/>
    <property type="project" value="UniProtKB-SubCell"/>
</dbReference>
<dbReference type="SUPFAM" id="SSF81321">
    <property type="entry name" value="Family A G protein-coupled receptor-like"/>
    <property type="match status" value="1"/>
</dbReference>
<evidence type="ECO:0000256" key="4">
    <source>
        <dbReference type="ARBA" id="ARBA00022989"/>
    </source>
</evidence>
<comment type="similarity">
    <text evidence="9">Belongs to the G-protein coupled receptor 1 family.</text>
</comment>
<dbReference type="InterPro" id="IPR000276">
    <property type="entry name" value="GPCR_Rhodpsn"/>
</dbReference>
<proteinExistence type="inferred from homology"/>
<feature type="transmembrane region" description="Helical" evidence="10">
    <location>
        <begin position="140"/>
        <end position="159"/>
    </location>
</feature>
<comment type="subcellular location">
    <subcellularLocation>
        <location evidence="1">Cell membrane</location>
        <topology evidence="1">Multi-pass membrane protein</topology>
    </subcellularLocation>
</comment>
<dbReference type="Gene3D" id="1.20.1070.10">
    <property type="entry name" value="Rhodopsin 7-helix transmembrane proteins"/>
    <property type="match status" value="1"/>
</dbReference>
<dbReference type="InterPro" id="IPR050569">
    <property type="entry name" value="TAAR"/>
</dbReference>
<dbReference type="PANTHER" id="PTHR24249:SF381">
    <property type="entry name" value="TRACE AMINE ASSOCIATED RECEPTOR 19P-RELATED"/>
    <property type="match status" value="1"/>
</dbReference>
<dbReference type="AlphaFoldDB" id="A0AAY4CV52"/>
<reference evidence="12" key="2">
    <citation type="submission" date="2025-08" db="UniProtKB">
        <authorList>
            <consortium name="Ensembl"/>
        </authorList>
    </citation>
    <scope>IDENTIFICATION</scope>
</reference>
<sequence>MTQDMVNLSDLCYNLTACSGRVAASPALALLYVCSAAAVLFTVSGNLLVIISVCHFRQLHTPTNLLILSLAVSDFLVGLFLMPVHLTMLVESCWIFGEMFCLLYNMISYQITFVSIHNVSLVAVERYVALSNPFFYVKRVSISVIFIASLMIWVLSLSYNCSLLYFNGIFSHFKICPGQCFLTIDELWSTVDLFVIFVLPCATMIILYIKIFAIAKRHAVAIRANVKCREVQNSDSMKSEWKAAKVFGVLVSVFLICLVPYYVCILLDDFIKGQNVYDVITNMVMLFYLNSAINPVIYALFYPWFQNSMKMILTCKILGADSSLKHV</sequence>
<evidence type="ECO:0000256" key="1">
    <source>
        <dbReference type="ARBA" id="ARBA00004651"/>
    </source>
</evidence>
<evidence type="ECO:0000313" key="13">
    <source>
        <dbReference type="Proteomes" id="UP000694580"/>
    </source>
</evidence>
<evidence type="ECO:0000256" key="10">
    <source>
        <dbReference type="SAM" id="Phobius"/>
    </source>
</evidence>
<keyword evidence="5 9" id="KW-0297">G-protein coupled receptor</keyword>
<dbReference type="PROSITE" id="PS00237">
    <property type="entry name" value="G_PROTEIN_RECEP_F1_1"/>
    <property type="match status" value="1"/>
</dbReference>
<keyword evidence="6 10" id="KW-0472">Membrane</keyword>
<evidence type="ECO:0000256" key="2">
    <source>
        <dbReference type="ARBA" id="ARBA00022475"/>
    </source>
</evidence>
<gene>
    <name evidence="12" type="primary">LOC114803053</name>
</gene>
<keyword evidence="13" id="KW-1185">Reference proteome</keyword>
<evidence type="ECO:0000256" key="5">
    <source>
        <dbReference type="ARBA" id="ARBA00023040"/>
    </source>
</evidence>
<dbReference type="GO" id="GO:0001594">
    <property type="term" value="F:trace-amine receptor activity"/>
    <property type="evidence" value="ECO:0007669"/>
    <property type="project" value="TreeGrafter"/>
</dbReference>
<feature type="transmembrane region" description="Helical" evidence="10">
    <location>
        <begin position="65"/>
        <end position="86"/>
    </location>
</feature>
<keyword evidence="7 9" id="KW-0675">Receptor</keyword>
<evidence type="ECO:0000256" key="8">
    <source>
        <dbReference type="ARBA" id="ARBA00023224"/>
    </source>
</evidence>
<feature type="domain" description="G-protein coupled receptors family 1 profile" evidence="11">
    <location>
        <begin position="45"/>
        <end position="298"/>
    </location>
</feature>
<feature type="transmembrane region" description="Helical" evidence="10">
    <location>
        <begin position="106"/>
        <end position="128"/>
    </location>
</feature>
<accession>A0AAY4CV52</accession>
<protein>
    <recommendedName>
        <fullName evidence="11">G-protein coupled receptors family 1 profile domain-containing protein</fullName>
    </recommendedName>
</protein>
<keyword evidence="4 10" id="KW-1133">Transmembrane helix</keyword>
<dbReference type="Proteomes" id="UP000694580">
    <property type="component" value="Chromosome 14"/>
</dbReference>
<dbReference type="GeneTree" id="ENSGT01050000244823"/>